<accession>A0ABM9ABL0</accession>
<evidence type="ECO:0000256" key="3">
    <source>
        <dbReference type="ARBA" id="ARBA00023125"/>
    </source>
</evidence>
<keyword evidence="4" id="KW-0804">Transcription</keyword>
<dbReference type="PROSITE" id="PS50931">
    <property type="entry name" value="HTH_LYSR"/>
    <property type="match status" value="1"/>
</dbReference>
<dbReference type="PANTHER" id="PTHR30126">
    <property type="entry name" value="HTH-TYPE TRANSCRIPTIONAL REGULATOR"/>
    <property type="match status" value="1"/>
</dbReference>
<keyword evidence="3" id="KW-0238">DNA-binding</keyword>
<reference evidence="6" key="1">
    <citation type="submission" date="2021-12" db="EMBL/GenBank/DDBJ databases">
        <authorList>
            <person name="Rodrigo-Torres L."/>
            <person name="Arahal R. D."/>
            <person name="Lucena T."/>
        </authorList>
    </citation>
    <scope>NUCLEOTIDE SEQUENCE</scope>
    <source>
        <strain evidence="6">CECT 8267</strain>
    </source>
</reference>
<dbReference type="PRINTS" id="PR00039">
    <property type="entry name" value="HTHLYSR"/>
</dbReference>
<name>A0ABM9ABL0_9GAMM</name>
<evidence type="ECO:0000256" key="4">
    <source>
        <dbReference type="ARBA" id="ARBA00023163"/>
    </source>
</evidence>
<comment type="caution">
    <text evidence="6">The sequence shown here is derived from an EMBL/GenBank/DDBJ whole genome shotgun (WGS) entry which is preliminary data.</text>
</comment>
<keyword evidence="2" id="KW-0805">Transcription regulation</keyword>
<dbReference type="InterPro" id="IPR005119">
    <property type="entry name" value="LysR_subst-bd"/>
</dbReference>
<dbReference type="EMBL" id="CAKLPX010000001">
    <property type="protein sequence ID" value="CAH0990579.1"/>
    <property type="molecule type" value="Genomic_DNA"/>
</dbReference>
<keyword evidence="7" id="KW-1185">Reference proteome</keyword>
<comment type="similarity">
    <text evidence="1">Belongs to the LysR transcriptional regulatory family.</text>
</comment>
<dbReference type="Pfam" id="PF03466">
    <property type="entry name" value="LysR_substrate"/>
    <property type="match status" value="1"/>
</dbReference>
<feature type="domain" description="HTH lysR-type" evidence="5">
    <location>
        <begin position="18"/>
        <end position="75"/>
    </location>
</feature>
<evidence type="ECO:0000259" key="5">
    <source>
        <dbReference type="PROSITE" id="PS50931"/>
    </source>
</evidence>
<evidence type="ECO:0000313" key="7">
    <source>
        <dbReference type="Proteomes" id="UP000838100"/>
    </source>
</evidence>
<sequence length="307" mass="34377">MARAAGYALVTKGMVMRFTLRQLEIFLAIAEQENISRAAMALHMSQSAASAALQQLEQNYGISLFERIGKSLKLSAAGRTLRPKAEGLIAHAAELHQGFLGQDQAGDLNIGASLTIGNYLAVDYLTRYKSQYPQAKTQYNVASTPEIVDQLLRFNIDVGLVEAEIHHPDIDVLPWREDRMLVFCSKHHPLAKQKALTDGDLLAANWILREPSSGARQTFDRAMSGLKSKLNIYLELNHNEAIKRAVETGMGIGCLSEIALEYPLRRGDLVALDIDNRDMRRHFYFLLHKSRHPSSAVSRWIDLCQHK</sequence>
<dbReference type="InterPro" id="IPR036388">
    <property type="entry name" value="WH-like_DNA-bd_sf"/>
</dbReference>
<proteinExistence type="inferred from homology"/>
<dbReference type="Pfam" id="PF00126">
    <property type="entry name" value="HTH_1"/>
    <property type="match status" value="1"/>
</dbReference>
<dbReference type="CDD" id="cd08420">
    <property type="entry name" value="PBP2_CysL_like"/>
    <property type="match status" value="1"/>
</dbReference>
<dbReference type="Gene3D" id="3.40.190.290">
    <property type="match status" value="1"/>
</dbReference>
<dbReference type="SUPFAM" id="SSF53850">
    <property type="entry name" value="Periplasmic binding protein-like II"/>
    <property type="match status" value="1"/>
</dbReference>
<protein>
    <submittedName>
        <fullName evidence="6">HTH-type transcriptional activator CmpR</fullName>
    </submittedName>
</protein>
<organism evidence="6 7">
    <name type="scientific">Sinobacterium norvegicum</name>
    <dbReference type="NCBI Taxonomy" id="1641715"/>
    <lineage>
        <taxon>Bacteria</taxon>
        <taxon>Pseudomonadati</taxon>
        <taxon>Pseudomonadota</taxon>
        <taxon>Gammaproteobacteria</taxon>
        <taxon>Cellvibrionales</taxon>
        <taxon>Spongiibacteraceae</taxon>
        <taxon>Sinobacterium</taxon>
    </lineage>
</organism>
<dbReference type="Gene3D" id="1.10.10.10">
    <property type="entry name" value="Winged helix-like DNA-binding domain superfamily/Winged helix DNA-binding domain"/>
    <property type="match status" value="1"/>
</dbReference>
<dbReference type="InterPro" id="IPR036390">
    <property type="entry name" value="WH_DNA-bd_sf"/>
</dbReference>
<evidence type="ECO:0000313" key="6">
    <source>
        <dbReference type="EMBL" id="CAH0990579.1"/>
    </source>
</evidence>
<dbReference type="SUPFAM" id="SSF46785">
    <property type="entry name" value="Winged helix' DNA-binding domain"/>
    <property type="match status" value="1"/>
</dbReference>
<gene>
    <name evidence="6" type="primary">cmpR_2</name>
    <name evidence="6" type="ORF">SIN8267_00672</name>
</gene>
<dbReference type="Proteomes" id="UP000838100">
    <property type="component" value="Unassembled WGS sequence"/>
</dbReference>
<evidence type="ECO:0000256" key="1">
    <source>
        <dbReference type="ARBA" id="ARBA00009437"/>
    </source>
</evidence>
<evidence type="ECO:0000256" key="2">
    <source>
        <dbReference type="ARBA" id="ARBA00023015"/>
    </source>
</evidence>
<dbReference type="PANTHER" id="PTHR30126:SF94">
    <property type="entry name" value="LYSR FAMILY TRANSCRIPTIONAL REGULATOR"/>
    <property type="match status" value="1"/>
</dbReference>
<dbReference type="InterPro" id="IPR000847">
    <property type="entry name" value="LysR_HTH_N"/>
</dbReference>